<proteinExistence type="inferred from homology"/>
<accession>A0ABS1EA98</accession>
<evidence type="ECO:0000256" key="1">
    <source>
        <dbReference type="ARBA" id="ARBA00022679"/>
    </source>
</evidence>
<protein>
    <recommendedName>
        <fullName evidence="4">Corrinoid adenosyltransferase</fullName>
        <ecNumber evidence="4">2.5.1.17</ecNumber>
    </recommendedName>
    <alternativeName>
        <fullName evidence="4">Cob(II)alamin adenosyltransferase</fullName>
    </alternativeName>
    <alternativeName>
        <fullName evidence="4">Cob(II)yrinic acid a,c-diamide adenosyltransferase</fullName>
    </alternativeName>
    <alternativeName>
        <fullName evidence="4">Cobinamide/cobalamin adenosyltransferase</fullName>
    </alternativeName>
</protein>
<evidence type="ECO:0000313" key="8">
    <source>
        <dbReference type="Proteomes" id="UP000738126"/>
    </source>
</evidence>
<gene>
    <name evidence="7" type="ORF">CKO13_09230</name>
</gene>
<reference evidence="7 8" key="1">
    <citation type="journal article" date="2020" name="Microorganisms">
        <title>Osmotic Adaptation and Compatible Solute Biosynthesis of Phototrophic Bacteria as Revealed from Genome Analyses.</title>
        <authorList>
            <person name="Imhoff J.F."/>
            <person name="Rahn T."/>
            <person name="Kunzel S."/>
            <person name="Keller A."/>
            <person name="Neulinger S.C."/>
        </authorList>
    </citation>
    <scope>NUCLEOTIDE SEQUENCE [LARGE SCALE GENOMIC DNA]</scope>
    <source>
        <strain evidence="7 8">DSM 15116</strain>
    </source>
</reference>
<dbReference type="Proteomes" id="UP000738126">
    <property type="component" value="Unassembled WGS sequence"/>
</dbReference>
<evidence type="ECO:0000256" key="2">
    <source>
        <dbReference type="ARBA" id="ARBA00022741"/>
    </source>
</evidence>
<feature type="domain" description="Cobalamin adenosyltransferase-like" evidence="6">
    <location>
        <begin position="8"/>
        <end position="165"/>
    </location>
</feature>
<keyword evidence="3 4" id="KW-0067">ATP-binding</keyword>
<keyword evidence="1 4" id="KW-0808">Transferase</keyword>
<comment type="catalytic activity">
    <reaction evidence="4">
        <text>2 cob(II)alamin + reduced [electron-transfer flavoprotein] + 2 ATP = 2 adenosylcob(III)alamin + 2 triphosphate + oxidized [electron-transfer flavoprotein] + 3 H(+)</text>
        <dbReference type="Rhea" id="RHEA:28671"/>
        <dbReference type="Rhea" id="RHEA-COMP:10685"/>
        <dbReference type="Rhea" id="RHEA-COMP:10686"/>
        <dbReference type="ChEBI" id="CHEBI:15378"/>
        <dbReference type="ChEBI" id="CHEBI:16304"/>
        <dbReference type="ChEBI" id="CHEBI:18036"/>
        <dbReference type="ChEBI" id="CHEBI:18408"/>
        <dbReference type="ChEBI" id="CHEBI:30616"/>
        <dbReference type="ChEBI" id="CHEBI:57692"/>
        <dbReference type="ChEBI" id="CHEBI:58307"/>
        <dbReference type="EC" id="2.5.1.17"/>
    </reaction>
</comment>
<feature type="region of interest" description="Disordered" evidence="5">
    <location>
        <begin position="1"/>
        <end position="24"/>
    </location>
</feature>
<keyword evidence="2 4" id="KW-0547">Nucleotide-binding</keyword>
<comment type="pathway">
    <text evidence="4">Cofactor biosynthesis; adenosylcobalamin biosynthesis; adenosylcobalamin from cob(II)yrinate a,c-diamide: step 2/7.</text>
</comment>
<evidence type="ECO:0000256" key="5">
    <source>
        <dbReference type="SAM" id="MobiDB-lite"/>
    </source>
</evidence>
<dbReference type="InterPro" id="IPR029499">
    <property type="entry name" value="PduO-typ"/>
</dbReference>
<keyword evidence="8" id="KW-1185">Reference proteome</keyword>
<comment type="catalytic activity">
    <reaction evidence="4">
        <text>2 cob(II)yrinate a,c diamide + reduced [electron-transfer flavoprotein] + 2 ATP = 2 adenosylcob(III)yrinate a,c-diamide + 2 triphosphate + oxidized [electron-transfer flavoprotein] + 3 H(+)</text>
        <dbReference type="Rhea" id="RHEA:11528"/>
        <dbReference type="Rhea" id="RHEA-COMP:10685"/>
        <dbReference type="Rhea" id="RHEA-COMP:10686"/>
        <dbReference type="ChEBI" id="CHEBI:15378"/>
        <dbReference type="ChEBI" id="CHEBI:18036"/>
        <dbReference type="ChEBI" id="CHEBI:30616"/>
        <dbReference type="ChEBI" id="CHEBI:57692"/>
        <dbReference type="ChEBI" id="CHEBI:58307"/>
        <dbReference type="ChEBI" id="CHEBI:58503"/>
        <dbReference type="ChEBI" id="CHEBI:58537"/>
        <dbReference type="EC" id="2.5.1.17"/>
    </reaction>
</comment>
<dbReference type="EC" id="2.5.1.17" evidence="4"/>
<dbReference type="Gene3D" id="1.20.1200.10">
    <property type="entry name" value="Cobalamin adenosyltransferase-like"/>
    <property type="match status" value="1"/>
</dbReference>
<comment type="similarity">
    <text evidence="4">Belongs to the Cob(I)alamin adenosyltransferase family.</text>
</comment>
<evidence type="ECO:0000256" key="3">
    <source>
        <dbReference type="ARBA" id="ARBA00022840"/>
    </source>
</evidence>
<dbReference type="SUPFAM" id="SSF89028">
    <property type="entry name" value="Cobalamin adenosyltransferase-like"/>
    <property type="match status" value="1"/>
</dbReference>
<sequence>MGNRLSKITTRTGDEGRTGLGDGSRVDKDSLRIAACGEVDELNSVLGRLLAYELPEDVAAVLEPVQHELFDLGAELAVPGHEALPEHAVKRLETALADLNEALPPLKEFVLPGGGPATAECHVVRAVCRRAERTLIALGRREPVGPGAAAYLNRLSDLLFVAARLLARREAGGERQWRALAEREPRGS</sequence>
<dbReference type="InterPro" id="IPR036451">
    <property type="entry name" value="CblAdoTrfase-like_sf"/>
</dbReference>
<evidence type="ECO:0000259" key="6">
    <source>
        <dbReference type="Pfam" id="PF01923"/>
    </source>
</evidence>
<dbReference type="InterPro" id="IPR016030">
    <property type="entry name" value="CblAdoTrfase-like"/>
</dbReference>
<evidence type="ECO:0000313" key="7">
    <source>
        <dbReference type="EMBL" id="MBK1727196.1"/>
    </source>
</evidence>
<keyword evidence="4" id="KW-0169">Cobalamin biosynthesis</keyword>
<evidence type="ECO:0000256" key="4">
    <source>
        <dbReference type="RuleBase" id="RU366026"/>
    </source>
</evidence>
<dbReference type="NCBIfam" id="TIGR00636">
    <property type="entry name" value="PduO_Nterm"/>
    <property type="match status" value="1"/>
</dbReference>
<feature type="compositionally biased region" description="Polar residues" evidence="5">
    <location>
        <begin position="1"/>
        <end position="11"/>
    </location>
</feature>
<dbReference type="Pfam" id="PF01923">
    <property type="entry name" value="Cob_adeno_trans"/>
    <property type="match status" value="1"/>
</dbReference>
<organism evidence="7 8">
    <name type="scientific">Halorhodospira neutriphila</name>
    <dbReference type="NCBI Taxonomy" id="168379"/>
    <lineage>
        <taxon>Bacteria</taxon>
        <taxon>Pseudomonadati</taxon>
        <taxon>Pseudomonadota</taxon>
        <taxon>Gammaproteobacteria</taxon>
        <taxon>Chromatiales</taxon>
        <taxon>Ectothiorhodospiraceae</taxon>
        <taxon>Halorhodospira</taxon>
    </lineage>
</organism>
<comment type="caution">
    <text evidence="7">The sequence shown here is derived from an EMBL/GenBank/DDBJ whole genome shotgun (WGS) entry which is preliminary data.</text>
</comment>
<name>A0ABS1EA98_9GAMM</name>
<dbReference type="PANTHER" id="PTHR12213">
    <property type="entry name" value="CORRINOID ADENOSYLTRANSFERASE"/>
    <property type="match status" value="1"/>
</dbReference>
<dbReference type="PANTHER" id="PTHR12213:SF0">
    <property type="entry name" value="CORRINOID ADENOSYLTRANSFERASE MMAB"/>
    <property type="match status" value="1"/>
</dbReference>
<dbReference type="EMBL" id="NRSH01000111">
    <property type="protein sequence ID" value="MBK1727196.1"/>
    <property type="molecule type" value="Genomic_DNA"/>
</dbReference>
<dbReference type="RefSeq" id="WP_200259992.1">
    <property type="nucleotide sequence ID" value="NZ_NRSH01000111.1"/>
</dbReference>